<sequence>MYLDEGGDYRDESGNILNIVIDPSLTEAQENNP</sequence>
<protein>
    <submittedName>
        <fullName evidence="1">Uncharacterized protein</fullName>
    </submittedName>
</protein>
<proteinExistence type="predicted"/>
<organism evidence="1">
    <name type="scientific">Bacteriophage sp</name>
    <dbReference type="NCBI Taxonomy" id="38018"/>
    <lineage>
        <taxon>Viruses</taxon>
    </lineage>
</organism>
<accession>A0A8D9UHL3</accession>
<evidence type="ECO:0000313" key="1">
    <source>
        <dbReference type="EMBL" id="DAD55812.1"/>
    </source>
</evidence>
<name>A0A8D9UHL3_9VIRU</name>
<reference evidence="1" key="1">
    <citation type="journal article" date="2021" name="Proc. Natl. Acad. Sci. U.S.A.">
        <title>A Catalog of Tens of Thousands of Viruses from Human Metagenomes Reveals Hidden Associations with Chronic Diseases.</title>
        <authorList>
            <person name="Tisza M.J."/>
            <person name="Buck C.B."/>
        </authorList>
    </citation>
    <scope>NUCLEOTIDE SEQUENCE</scope>
    <source>
        <strain evidence="1">CtOZu12</strain>
    </source>
</reference>
<dbReference type="EMBL" id="BK029940">
    <property type="protein sequence ID" value="DAD55812.1"/>
    <property type="molecule type" value="Genomic_DNA"/>
</dbReference>